<dbReference type="InterPro" id="IPR050902">
    <property type="entry name" value="ABC_Transporter_SBP"/>
</dbReference>
<feature type="signal peptide" evidence="1">
    <location>
        <begin position="1"/>
        <end position="18"/>
    </location>
</feature>
<evidence type="ECO:0000313" key="4">
    <source>
        <dbReference type="Proteomes" id="UP000270743"/>
    </source>
</evidence>
<feature type="chain" id="PRO_5018740381" evidence="1">
    <location>
        <begin position="19"/>
        <end position="286"/>
    </location>
</feature>
<evidence type="ECO:0000256" key="1">
    <source>
        <dbReference type="SAM" id="SignalP"/>
    </source>
</evidence>
<dbReference type="PROSITE" id="PS50983">
    <property type="entry name" value="FE_B12_PBP"/>
    <property type="match status" value="1"/>
</dbReference>
<gene>
    <name evidence="3" type="primary">hmuT</name>
    <name evidence="3" type="ORF">PARHAE_00200</name>
</gene>
<reference evidence="3 4" key="1">
    <citation type="submission" date="2018-12" db="EMBL/GenBank/DDBJ databases">
        <authorList>
            <person name="Criscuolo A."/>
        </authorList>
    </citation>
    <scope>NUCLEOTIDE SEQUENCE [LARGE SCALE GENOMIC DNA]</scope>
    <source>
        <strain evidence="3">ACIP1116241</strain>
    </source>
</reference>
<dbReference type="SUPFAM" id="SSF53807">
    <property type="entry name" value="Helical backbone' metal receptor"/>
    <property type="match status" value="1"/>
</dbReference>
<keyword evidence="4" id="KW-1185">Reference proteome</keyword>
<accession>A0A3S4GNB7</accession>
<evidence type="ECO:0000313" key="3">
    <source>
        <dbReference type="EMBL" id="VDS07029.1"/>
    </source>
</evidence>
<organism evidence="3 4">
    <name type="scientific">Paracoccus haematequi</name>
    <dbReference type="NCBI Taxonomy" id="2491866"/>
    <lineage>
        <taxon>Bacteria</taxon>
        <taxon>Pseudomonadati</taxon>
        <taxon>Pseudomonadota</taxon>
        <taxon>Alphaproteobacteria</taxon>
        <taxon>Rhodobacterales</taxon>
        <taxon>Paracoccaceae</taxon>
        <taxon>Paracoccus</taxon>
    </lineage>
</organism>
<proteinExistence type="predicted"/>
<sequence>MIRVLTLGLLLGAAPVLADPHPDARRVLSIGGSVTEIVYALGQQHRLVGRDTTSTFPEQAQALPDVGYVRALSPEGVLSVDPDLILAEEGAGPPETVAVLAQAGIPFETIPSGTDADGLVARIRAVAQALGVPQAADGPAAALKADLDRLAAVTQDIDKPRVLFILSLQGGRVMAGGQGSGAEAIIRLAGAENAVQGFQGYKPLTPEAITAAAPDVILMMNRGGDSDHDAPDAELLAMPAIASTPAGKAGRVIRMDGLYLLGFGPRTGQAALDLHDAIYGAPDGGA</sequence>
<protein>
    <submittedName>
        <fullName evidence="3">Hemin-binding periplasmic protein HmuT</fullName>
    </submittedName>
</protein>
<dbReference type="OrthoDB" id="9797736at2"/>
<dbReference type="Proteomes" id="UP000270743">
    <property type="component" value="Unassembled WGS sequence"/>
</dbReference>
<name>A0A3S4GNB7_9RHOB</name>
<dbReference type="PANTHER" id="PTHR30535">
    <property type="entry name" value="VITAMIN B12-BINDING PROTEIN"/>
    <property type="match status" value="1"/>
</dbReference>
<dbReference type="InterPro" id="IPR002491">
    <property type="entry name" value="ABC_transptr_periplasmic_BD"/>
</dbReference>
<feature type="domain" description="Fe/B12 periplasmic-binding" evidence="2">
    <location>
        <begin position="26"/>
        <end position="282"/>
    </location>
</feature>
<dbReference type="CDD" id="cd01149">
    <property type="entry name" value="HutB"/>
    <property type="match status" value="1"/>
</dbReference>
<dbReference type="PANTHER" id="PTHR30535:SF4">
    <property type="entry name" value="HEMIN-BINDING PERIPLASMIC PROTEIN HMUT"/>
    <property type="match status" value="1"/>
</dbReference>
<dbReference type="Gene3D" id="3.40.50.1980">
    <property type="entry name" value="Nitrogenase molybdenum iron protein domain"/>
    <property type="match status" value="2"/>
</dbReference>
<dbReference type="AlphaFoldDB" id="A0A3S4GNB7"/>
<dbReference type="Pfam" id="PF01497">
    <property type="entry name" value="Peripla_BP_2"/>
    <property type="match status" value="1"/>
</dbReference>
<keyword evidence="1" id="KW-0732">Signal</keyword>
<evidence type="ECO:0000259" key="2">
    <source>
        <dbReference type="PROSITE" id="PS50983"/>
    </source>
</evidence>
<dbReference type="EMBL" id="UZWE01000014">
    <property type="protein sequence ID" value="VDS07029.1"/>
    <property type="molecule type" value="Genomic_DNA"/>
</dbReference>
<dbReference type="RefSeq" id="WP_126152746.1">
    <property type="nucleotide sequence ID" value="NZ_UZWE01000014.1"/>
</dbReference>